<accession>A0ABU6U132</accession>
<organism evidence="1 2">
    <name type="scientific">Stylosanthes scabra</name>
    <dbReference type="NCBI Taxonomy" id="79078"/>
    <lineage>
        <taxon>Eukaryota</taxon>
        <taxon>Viridiplantae</taxon>
        <taxon>Streptophyta</taxon>
        <taxon>Embryophyta</taxon>
        <taxon>Tracheophyta</taxon>
        <taxon>Spermatophyta</taxon>
        <taxon>Magnoliopsida</taxon>
        <taxon>eudicotyledons</taxon>
        <taxon>Gunneridae</taxon>
        <taxon>Pentapetalae</taxon>
        <taxon>rosids</taxon>
        <taxon>fabids</taxon>
        <taxon>Fabales</taxon>
        <taxon>Fabaceae</taxon>
        <taxon>Papilionoideae</taxon>
        <taxon>50 kb inversion clade</taxon>
        <taxon>dalbergioids sensu lato</taxon>
        <taxon>Dalbergieae</taxon>
        <taxon>Pterocarpus clade</taxon>
        <taxon>Stylosanthes</taxon>
    </lineage>
</organism>
<keyword evidence="2" id="KW-1185">Reference proteome</keyword>
<sequence>MRPRRGLCSPSAPRMIREDARRPCCPALSPLRVVPAARRAGSATDATWLILP</sequence>
<evidence type="ECO:0000313" key="2">
    <source>
        <dbReference type="Proteomes" id="UP001341840"/>
    </source>
</evidence>
<reference evidence="1 2" key="1">
    <citation type="journal article" date="2023" name="Plants (Basel)">
        <title>Bridging the Gap: Combining Genomics and Transcriptomics Approaches to Understand Stylosanthes scabra, an Orphan Legume from the Brazilian Caatinga.</title>
        <authorList>
            <person name="Ferreira-Neto J.R.C."/>
            <person name="da Silva M.D."/>
            <person name="Binneck E."/>
            <person name="de Melo N.F."/>
            <person name="da Silva R.H."/>
            <person name="de Melo A.L.T.M."/>
            <person name="Pandolfi V."/>
            <person name="Bustamante F.O."/>
            <person name="Brasileiro-Vidal A.C."/>
            <person name="Benko-Iseppon A.M."/>
        </authorList>
    </citation>
    <scope>NUCLEOTIDE SEQUENCE [LARGE SCALE GENOMIC DNA]</scope>
    <source>
        <tissue evidence="1">Leaves</tissue>
    </source>
</reference>
<name>A0ABU6U132_9FABA</name>
<comment type="caution">
    <text evidence="1">The sequence shown here is derived from an EMBL/GenBank/DDBJ whole genome shotgun (WGS) entry which is preliminary data.</text>
</comment>
<feature type="non-terminal residue" evidence="1">
    <location>
        <position position="52"/>
    </location>
</feature>
<gene>
    <name evidence="1" type="ORF">PIB30_116217</name>
</gene>
<evidence type="ECO:0000313" key="1">
    <source>
        <dbReference type="EMBL" id="MED6154824.1"/>
    </source>
</evidence>
<proteinExistence type="predicted"/>
<dbReference type="Proteomes" id="UP001341840">
    <property type="component" value="Unassembled WGS sequence"/>
</dbReference>
<dbReference type="EMBL" id="JASCZI010115023">
    <property type="protein sequence ID" value="MED6154824.1"/>
    <property type="molecule type" value="Genomic_DNA"/>
</dbReference>
<protein>
    <submittedName>
        <fullName evidence="1">Uncharacterized protein</fullName>
    </submittedName>
</protein>